<dbReference type="InterPro" id="IPR044862">
    <property type="entry name" value="Pro_4_hyd_alph_FE2OG_OXY"/>
</dbReference>
<dbReference type="PANTHER" id="PTHR10869:SF246">
    <property type="entry name" value="TRANSMEMBRANE PROLYL 4-HYDROXYLASE"/>
    <property type="match status" value="1"/>
</dbReference>
<dbReference type="AlphaFoldDB" id="A0A2K1Q2S3"/>
<evidence type="ECO:0000256" key="1">
    <source>
        <dbReference type="ARBA" id="ARBA00001961"/>
    </source>
</evidence>
<dbReference type="PROSITE" id="PS51471">
    <property type="entry name" value="FE2OG_OXY"/>
    <property type="match status" value="1"/>
</dbReference>
<evidence type="ECO:0000313" key="8">
    <source>
        <dbReference type="EMBL" id="PNS09333.1"/>
    </source>
</evidence>
<comment type="caution">
    <text evidence="8">The sequence shown here is derived from an EMBL/GenBank/DDBJ whole genome shotgun (WGS) entry which is preliminary data.</text>
</comment>
<feature type="domain" description="Fe2OG dioxygenase" evidence="7">
    <location>
        <begin position="185"/>
        <end position="293"/>
    </location>
</feature>
<dbReference type="Pfam" id="PF13640">
    <property type="entry name" value="2OG-FeII_Oxy_3"/>
    <property type="match status" value="1"/>
</dbReference>
<dbReference type="RefSeq" id="WP_103074391.1">
    <property type="nucleotide sequence ID" value="NZ_NPZB01000001.1"/>
</dbReference>
<proteinExistence type="predicted"/>
<reference evidence="8 9" key="1">
    <citation type="submission" date="2017-08" db="EMBL/GenBank/DDBJ databases">
        <title>Lysobacter sylvestris genome.</title>
        <authorList>
            <person name="Zhang D.-C."/>
            <person name="Albuquerque L."/>
            <person name="Franca L."/>
            <person name="Froufe H.J.C."/>
            <person name="Barroso C."/>
            <person name="Egas C."/>
            <person name="Da Costa M."/>
            <person name="Margesin R."/>
        </authorList>
    </citation>
    <scope>NUCLEOTIDE SEQUENCE [LARGE SCALE GENOMIC DNA]</scope>
    <source>
        <strain evidence="8 9">AM20-91</strain>
    </source>
</reference>
<keyword evidence="6" id="KW-0408">Iron</keyword>
<comment type="cofactor">
    <cofactor evidence="1">
        <name>L-ascorbate</name>
        <dbReference type="ChEBI" id="CHEBI:38290"/>
    </cofactor>
</comment>
<evidence type="ECO:0000313" key="9">
    <source>
        <dbReference type="Proteomes" id="UP000236220"/>
    </source>
</evidence>
<evidence type="ECO:0000256" key="6">
    <source>
        <dbReference type="ARBA" id="ARBA00023004"/>
    </source>
</evidence>
<keyword evidence="9" id="KW-1185">Reference proteome</keyword>
<sequence length="298" mass="33101">MSLQLHIDLARWLRDRLDDGTTRELVMASMLNTGYDAKTTEQACALAFDTPEKLDDIIAKQAKAAENAKPPATWAEEFTPSHTIALAEARNRIPADHGDIRIVARSGRPYVLALGNFLTADECRELIEYARGRMSRATVVNSVDGGDAVDERRTSELVMLRLAETALIDRIDKRIEAMTGIPVPHGEGLQVMRYGVGAEYQAHYDYFDFASPGEAMHLKFGQRIATLVMYLNDVDGGGETIFPNGDIEVVPQTGNAVYFAYTDREGRSDTMSFHGGAPVTSGEKWIATKWMRERPYHS</sequence>
<evidence type="ECO:0000256" key="3">
    <source>
        <dbReference type="ARBA" id="ARBA00022896"/>
    </source>
</evidence>
<evidence type="ECO:0000256" key="2">
    <source>
        <dbReference type="ARBA" id="ARBA00022723"/>
    </source>
</evidence>
<dbReference type="InterPro" id="IPR005123">
    <property type="entry name" value="Oxoglu/Fe-dep_dioxygenase_dom"/>
</dbReference>
<keyword evidence="4" id="KW-0223">Dioxygenase</keyword>
<dbReference type="EMBL" id="NPZB01000001">
    <property type="protein sequence ID" value="PNS09333.1"/>
    <property type="molecule type" value="Genomic_DNA"/>
</dbReference>
<evidence type="ECO:0000256" key="4">
    <source>
        <dbReference type="ARBA" id="ARBA00022964"/>
    </source>
</evidence>
<organism evidence="8 9">
    <name type="scientific">Solilutibacter silvestris</name>
    <dbReference type="NCBI Taxonomy" id="1645665"/>
    <lineage>
        <taxon>Bacteria</taxon>
        <taxon>Pseudomonadati</taxon>
        <taxon>Pseudomonadota</taxon>
        <taxon>Gammaproteobacteria</taxon>
        <taxon>Lysobacterales</taxon>
        <taxon>Lysobacteraceae</taxon>
        <taxon>Solilutibacter</taxon>
    </lineage>
</organism>
<protein>
    <submittedName>
        <fullName evidence="8">2OG-Fe(II) oxygenase superfamily</fullName>
    </submittedName>
</protein>
<dbReference type="GO" id="GO:0005506">
    <property type="term" value="F:iron ion binding"/>
    <property type="evidence" value="ECO:0007669"/>
    <property type="project" value="InterPro"/>
</dbReference>
<keyword evidence="5" id="KW-0560">Oxidoreductase</keyword>
<dbReference type="Proteomes" id="UP000236220">
    <property type="component" value="Unassembled WGS sequence"/>
</dbReference>
<evidence type="ECO:0000259" key="7">
    <source>
        <dbReference type="PROSITE" id="PS51471"/>
    </source>
</evidence>
<dbReference type="SMART" id="SM00702">
    <property type="entry name" value="P4Hc"/>
    <property type="match status" value="1"/>
</dbReference>
<dbReference type="InterPro" id="IPR045054">
    <property type="entry name" value="P4HA-like"/>
</dbReference>
<accession>A0A2K1Q2S3</accession>
<dbReference type="InterPro" id="IPR006620">
    <property type="entry name" value="Pro_4_hyd_alph"/>
</dbReference>
<dbReference type="GO" id="GO:0031418">
    <property type="term" value="F:L-ascorbic acid binding"/>
    <property type="evidence" value="ECO:0007669"/>
    <property type="project" value="UniProtKB-KW"/>
</dbReference>
<name>A0A2K1Q2S3_9GAMM</name>
<dbReference type="OrthoDB" id="269774at2"/>
<gene>
    <name evidence="8" type="ORF">Lysil_0962</name>
</gene>
<dbReference type="PANTHER" id="PTHR10869">
    <property type="entry name" value="PROLYL 4-HYDROXYLASE ALPHA SUBUNIT"/>
    <property type="match status" value="1"/>
</dbReference>
<keyword evidence="3" id="KW-0847">Vitamin C</keyword>
<dbReference type="GO" id="GO:0004656">
    <property type="term" value="F:procollagen-proline 4-dioxygenase activity"/>
    <property type="evidence" value="ECO:0007669"/>
    <property type="project" value="TreeGrafter"/>
</dbReference>
<dbReference type="Gene3D" id="2.60.120.620">
    <property type="entry name" value="q2cbj1_9rhob like domain"/>
    <property type="match status" value="1"/>
</dbReference>
<keyword evidence="2" id="KW-0479">Metal-binding</keyword>
<evidence type="ECO:0000256" key="5">
    <source>
        <dbReference type="ARBA" id="ARBA00023002"/>
    </source>
</evidence>